<name>A0A1F6E0G6_9BACT</name>
<evidence type="ECO:0000313" key="2">
    <source>
        <dbReference type="Proteomes" id="UP000178572"/>
    </source>
</evidence>
<comment type="caution">
    <text evidence="1">The sequence shown here is derived from an EMBL/GenBank/DDBJ whole genome shotgun (WGS) entry which is preliminary data.</text>
</comment>
<dbReference type="AlphaFoldDB" id="A0A1F6E0G6"/>
<organism evidence="1 2">
    <name type="scientific">Candidatus Kaiserbacteria bacterium RIFCSPHIGHO2_02_FULL_59_21</name>
    <dbReference type="NCBI Taxonomy" id="1798500"/>
    <lineage>
        <taxon>Bacteria</taxon>
        <taxon>Candidatus Kaiseribacteriota</taxon>
    </lineage>
</organism>
<sequence length="164" mass="17022">MKDVRAFYRARVVLAGSLLAIACGAIALLALVPAYAIGNEEQGQGEAVQAAPSPASSADREEIARAQVLLRELKPIASSTPSVLEFVEAILAPRPAGVAIQSVRLARGAPGTLVVTGTAPSREAISAYRAALSDDPRFESVSVPIGNLTGAKNDRFTVTITGHF</sequence>
<accession>A0A1F6E0G6</accession>
<dbReference type="PROSITE" id="PS51257">
    <property type="entry name" value="PROKAR_LIPOPROTEIN"/>
    <property type="match status" value="1"/>
</dbReference>
<protein>
    <submittedName>
        <fullName evidence="1">Uncharacterized protein</fullName>
    </submittedName>
</protein>
<gene>
    <name evidence="1" type="ORF">A3C21_02140</name>
</gene>
<evidence type="ECO:0000313" key="1">
    <source>
        <dbReference type="EMBL" id="OGG67040.1"/>
    </source>
</evidence>
<reference evidence="1 2" key="1">
    <citation type="journal article" date="2016" name="Nat. Commun.">
        <title>Thousands of microbial genomes shed light on interconnected biogeochemical processes in an aquifer system.</title>
        <authorList>
            <person name="Anantharaman K."/>
            <person name="Brown C.T."/>
            <person name="Hug L.A."/>
            <person name="Sharon I."/>
            <person name="Castelle C.J."/>
            <person name="Probst A.J."/>
            <person name="Thomas B.C."/>
            <person name="Singh A."/>
            <person name="Wilkins M.J."/>
            <person name="Karaoz U."/>
            <person name="Brodie E.L."/>
            <person name="Williams K.H."/>
            <person name="Hubbard S.S."/>
            <person name="Banfield J.F."/>
        </authorList>
    </citation>
    <scope>NUCLEOTIDE SEQUENCE [LARGE SCALE GENOMIC DNA]</scope>
</reference>
<dbReference type="Proteomes" id="UP000178572">
    <property type="component" value="Unassembled WGS sequence"/>
</dbReference>
<dbReference type="STRING" id="1798500.A3C21_02140"/>
<dbReference type="EMBL" id="MFLN01000029">
    <property type="protein sequence ID" value="OGG67040.1"/>
    <property type="molecule type" value="Genomic_DNA"/>
</dbReference>
<proteinExistence type="predicted"/>